<protein>
    <recommendedName>
        <fullName evidence="5">Probable RNA 2'-phosphotransferase</fullName>
        <ecNumber evidence="5">2.7.1.-</ecNumber>
    </recommendedName>
</protein>
<organism evidence="6 7">
    <name type="scientific">Sphingomonas leidyi</name>
    <dbReference type="NCBI Taxonomy" id="68569"/>
    <lineage>
        <taxon>Bacteria</taxon>
        <taxon>Pseudomonadati</taxon>
        <taxon>Pseudomonadota</taxon>
        <taxon>Alphaproteobacteria</taxon>
        <taxon>Sphingomonadales</taxon>
        <taxon>Sphingomonadaceae</taxon>
        <taxon>Sphingomonas</taxon>
    </lineage>
</organism>
<dbReference type="SUPFAM" id="SSF56399">
    <property type="entry name" value="ADP-ribosylation"/>
    <property type="match status" value="1"/>
</dbReference>
<dbReference type="Proteomes" id="UP000564677">
    <property type="component" value="Unassembled WGS sequence"/>
</dbReference>
<evidence type="ECO:0000256" key="3">
    <source>
        <dbReference type="ARBA" id="ARBA00023027"/>
    </source>
</evidence>
<dbReference type="Pfam" id="PF01885">
    <property type="entry name" value="PTS_2-RNA"/>
    <property type="match status" value="1"/>
</dbReference>
<dbReference type="InterPro" id="IPR002745">
    <property type="entry name" value="Ptrans_KptA/Tpt1"/>
</dbReference>
<proteinExistence type="inferred from homology"/>
<keyword evidence="7" id="KW-1185">Reference proteome</keyword>
<comment type="caution">
    <text evidence="6">The sequence shown here is derived from an EMBL/GenBank/DDBJ whole genome shotgun (WGS) entry which is preliminary data.</text>
</comment>
<dbReference type="GO" id="GO:0003950">
    <property type="term" value="F:NAD+ poly-ADP-ribosyltransferase activity"/>
    <property type="evidence" value="ECO:0007669"/>
    <property type="project" value="InterPro"/>
</dbReference>
<dbReference type="PANTHER" id="PTHR12684:SF2">
    <property type="entry name" value="TRNA 2'-PHOSPHOTRANSFERASE 1"/>
    <property type="match status" value="1"/>
</dbReference>
<dbReference type="EC" id="2.7.1.-" evidence="5"/>
<dbReference type="Gene3D" id="1.10.10.970">
    <property type="entry name" value="RNA 2'-phosphotransferase, Tpt1/KptA family, N-terminal domain"/>
    <property type="match status" value="1"/>
</dbReference>
<reference evidence="6 7" key="1">
    <citation type="submission" date="2020-03" db="EMBL/GenBank/DDBJ databases">
        <title>Genomic Encyclopedia of Type Strains, Phase IV (KMG-IV): sequencing the most valuable type-strain genomes for metagenomic binning, comparative biology and taxonomic classification.</title>
        <authorList>
            <person name="Goeker M."/>
        </authorList>
    </citation>
    <scope>NUCLEOTIDE SEQUENCE [LARGE SCALE GENOMIC DNA]</scope>
    <source>
        <strain evidence="6 7">DSM 4733</strain>
    </source>
</reference>
<accession>A0A7X5V2H5</accession>
<dbReference type="Gene3D" id="3.20.170.30">
    <property type="match status" value="1"/>
</dbReference>
<dbReference type="GO" id="GO:0006388">
    <property type="term" value="P:tRNA splicing, via endonucleolytic cleavage and ligation"/>
    <property type="evidence" value="ECO:0007669"/>
    <property type="project" value="UniProtKB-UniRule"/>
</dbReference>
<evidence type="ECO:0000256" key="4">
    <source>
        <dbReference type="ARBA" id="ARBA00025212"/>
    </source>
</evidence>
<gene>
    <name evidence="5" type="primary">kptA</name>
    <name evidence="6" type="ORF">FHR20_003675</name>
</gene>
<dbReference type="InterPro" id="IPR042081">
    <property type="entry name" value="RNA_2'-PTrans_C"/>
</dbReference>
<evidence type="ECO:0000256" key="2">
    <source>
        <dbReference type="ARBA" id="ARBA00022679"/>
    </source>
</evidence>
<dbReference type="EMBL" id="JAASQV010000004">
    <property type="protein sequence ID" value="NIJ66699.1"/>
    <property type="molecule type" value="Genomic_DNA"/>
</dbReference>
<dbReference type="InterPro" id="IPR022928">
    <property type="entry name" value="RNA_2'-PTrans_KptA"/>
</dbReference>
<dbReference type="InterPro" id="IPR042080">
    <property type="entry name" value="RNA_2'-PTrans_N"/>
</dbReference>
<comment type="similarity">
    <text evidence="1 5">Belongs to the KptA/TPT1 family.</text>
</comment>
<name>A0A7X5V2H5_9SPHN</name>
<evidence type="ECO:0000313" key="6">
    <source>
        <dbReference type="EMBL" id="NIJ66699.1"/>
    </source>
</evidence>
<dbReference type="RefSeq" id="WP_208413736.1">
    <property type="nucleotide sequence ID" value="NZ_JAASQV010000004.1"/>
</dbReference>
<sequence length="181" mass="20361">MNDIRRSKRLSLWLRHDPGAGGLTLDGQGWTDVRAVLGAFARAGVRCDRNDLMRLVEECDKQRFELSGDAARIRARQGHSVEVALDWPRADPPELLWHGTVERFLPMILAEGLKPMRRHHVHLSGERDTATRVGQRRGTAVILAVRAAALAETGRDFFVTSNGVWLTEQVPPAFLEPWEPK</sequence>
<evidence type="ECO:0000256" key="5">
    <source>
        <dbReference type="HAMAP-Rule" id="MF_00299"/>
    </source>
</evidence>
<comment type="function">
    <text evidence="4 5">Removes the 2'-phosphate from RNA via an intermediate in which the phosphate is ADP-ribosylated by NAD followed by a presumed transesterification to release the RNA and generate ADP-ribose 1''-2''-cyclic phosphate (APPR&gt;P). May function as an ADP-ribosylase.</text>
</comment>
<dbReference type="GO" id="GO:0000215">
    <property type="term" value="F:tRNA 2'-phosphotransferase activity"/>
    <property type="evidence" value="ECO:0007669"/>
    <property type="project" value="TreeGrafter"/>
</dbReference>
<dbReference type="HAMAP" id="MF_00299">
    <property type="entry name" value="KptA"/>
    <property type="match status" value="1"/>
</dbReference>
<keyword evidence="3 5" id="KW-0520">NAD</keyword>
<evidence type="ECO:0000256" key="1">
    <source>
        <dbReference type="ARBA" id="ARBA00009836"/>
    </source>
</evidence>
<evidence type="ECO:0000313" key="7">
    <source>
        <dbReference type="Proteomes" id="UP000564677"/>
    </source>
</evidence>
<keyword evidence="2 5" id="KW-0808">Transferase</keyword>
<dbReference type="PANTHER" id="PTHR12684">
    <property type="entry name" value="PUTATIVE PHOSPHOTRANSFERASE"/>
    <property type="match status" value="1"/>
</dbReference>
<dbReference type="AlphaFoldDB" id="A0A7X5V2H5"/>